<dbReference type="NCBIfam" id="NF033497">
    <property type="entry name" value="rubre_like_arch"/>
    <property type="match status" value="1"/>
</dbReference>
<dbReference type="Pfam" id="PF23455">
    <property type="entry name" value="DUF7129"/>
    <property type="match status" value="1"/>
</dbReference>
<dbReference type="OrthoDB" id="280213at2157"/>
<name>M0IAU6_9EURY</name>
<sequence>MTEQADTRASGRLVEAESRALVGPEPTALVERPTAELVGPKPTELVERPPAELMTRRTDALTTRRTDALVTAEPTALVARSRFECGVCGTRSASSTHEQACPRCGGALERLGASNE</sequence>
<dbReference type="InterPro" id="IPR055553">
    <property type="entry name" value="DUF7129"/>
</dbReference>
<dbReference type="STRING" id="662479.C440_12644"/>
<feature type="domain" description="DUF7129" evidence="2">
    <location>
        <begin position="80"/>
        <end position="109"/>
    </location>
</feature>
<reference evidence="3 4" key="1">
    <citation type="journal article" date="2014" name="PLoS Genet.">
        <title>Phylogenetically driven sequencing of extremely halophilic archaea reveals strategies for static and dynamic osmo-response.</title>
        <authorList>
            <person name="Becker E.A."/>
            <person name="Seitzer P.M."/>
            <person name="Tritt A."/>
            <person name="Larsen D."/>
            <person name="Krusor M."/>
            <person name="Yao A.I."/>
            <person name="Wu D."/>
            <person name="Madern D."/>
            <person name="Eisen J.A."/>
            <person name="Darling A.E."/>
            <person name="Facciotti M.T."/>
        </authorList>
    </citation>
    <scope>NUCLEOTIDE SEQUENCE [LARGE SCALE GENOMIC DNA]</scope>
    <source>
        <strain evidence="3 4">ATCC BAA-1512</strain>
    </source>
</reference>
<evidence type="ECO:0000259" key="2">
    <source>
        <dbReference type="Pfam" id="PF23455"/>
    </source>
</evidence>
<keyword evidence="4" id="KW-1185">Reference proteome</keyword>
<comment type="caution">
    <text evidence="3">The sequence shown here is derived from an EMBL/GenBank/DDBJ whole genome shotgun (WGS) entry which is preliminary data.</text>
</comment>
<dbReference type="Proteomes" id="UP000011550">
    <property type="component" value="Unassembled WGS sequence"/>
</dbReference>
<gene>
    <name evidence="3" type="ORF">C440_12644</name>
</gene>
<organism evidence="3 4">
    <name type="scientific">Haloferax mucosum ATCC BAA-1512</name>
    <dbReference type="NCBI Taxonomy" id="662479"/>
    <lineage>
        <taxon>Archaea</taxon>
        <taxon>Methanobacteriati</taxon>
        <taxon>Methanobacteriota</taxon>
        <taxon>Stenosarchaea group</taxon>
        <taxon>Halobacteria</taxon>
        <taxon>Halobacteriales</taxon>
        <taxon>Haloferacaceae</taxon>
        <taxon>Haloferax</taxon>
    </lineage>
</organism>
<evidence type="ECO:0000313" key="3">
    <source>
        <dbReference type="EMBL" id="ELZ92968.1"/>
    </source>
</evidence>
<dbReference type="EMBL" id="AOLN01000017">
    <property type="protein sequence ID" value="ELZ92968.1"/>
    <property type="molecule type" value="Genomic_DNA"/>
</dbReference>
<protein>
    <recommendedName>
        <fullName evidence="2">DUF7129 domain-containing protein</fullName>
    </recommendedName>
</protein>
<dbReference type="AlphaFoldDB" id="M0IAU6"/>
<feature type="region of interest" description="Disordered" evidence="1">
    <location>
        <begin position="1"/>
        <end position="20"/>
    </location>
</feature>
<accession>M0IAU6</accession>
<evidence type="ECO:0000256" key="1">
    <source>
        <dbReference type="SAM" id="MobiDB-lite"/>
    </source>
</evidence>
<evidence type="ECO:0000313" key="4">
    <source>
        <dbReference type="Proteomes" id="UP000011550"/>
    </source>
</evidence>
<dbReference type="RefSeq" id="WP_008320855.1">
    <property type="nucleotide sequence ID" value="NZ_AOLN01000017.1"/>
</dbReference>
<proteinExistence type="predicted"/>
<dbReference type="PATRIC" id="fig|662479.7.peg.2560"/>